<accession>A0AAW2NE05</accession>
<organism evidence="1">
    <name type="scientific">Sesamum calycinum</name>
    <dbReference type="NCBI Taxonomy" id="2727403"/>
    <lineage>
        <taxon>Eukaryota</taxon>
        <taxon>Viridiplantae</taxon>
        <taxon>Streptophyta</taxon>
        <taxon>Embryophyta</taxon>
        <taxon>Tracheophyta</taxon>
        <taxon>Spermatophyta</taxon>
        <taxon>Magnoliopsida</taxon>
        <taxon>eudicotyledons</taxon>
        <taxon>Gunneridae</taxon>
        <taxon>Pentapetalae</taxon>
        <taxon>asterids</taxon>
        <taxon>lamiids</taxon>
        <taxon>Lamiales</taxon>
        <taxon>Pedaliaceae</taxon>
        <taxon>Sesamum</taxon>
    </lineage>
</organism>
<reference evidence="1" key="2">
    <citation type="journal article" date="2024" name="Plant">
        <title>Genomic evolution and insights into agronomic trait innovations of Sesamum species.</title>
        <authorList>
            <person name="Miao H."/>
            <person name="Wang L."/>
            <person name="Qu L."/>
            <person name="Liu H."/>
            <person name="Sun Y."/>
            <person name="Le M."/>
            <person name="Wang Q."/>
            <person name="Wei S."/>
            <person name="Zheng Y."/>
            <person name="Lin W."/>
            <person name="Duan Y."/>
            <person name="Cao H."/>
            <person name="Xiong S."/>
            <person name="Wang X."/>
            <person name="Wei L."/>
            <person name="Li C."/>
            <person name="Ma Q."/>
            <person name="Ju M."/>
            <person name="Zhao R."/>
            <person name="Li G."/>
            <person name="Mu C."/>
            <person name="Tian Q."/>
            <person name="Mei H."/>
            <person name="Zhang T."/>
            <person name="Gao T."/>
            <person name="Zhang H."/>
        </authorList>
    </citation>
    <scope>NUCLEOTIDE SEQUENCE</scope>
    <source>
        <strain evidence="1">KEN8</strain>
    </source>
</reference>
<dbReference type="AlphaFoldDB" id="A0AAW2NE05"/>
<name>A0AAW2NE05_9LAMI</name>
<reference evidence="1" key="1">
    <citation type="submission" date="2020-06" db="EMBL/GenBank/DDBJ databases">
        <authorList>
            <person name="Li T."/>
            <person name="Hu X."/>
            <person name="Zhang T."/>
            <person name="Song X."/>
            <person name="Zhang H."/>
            <person name="Dai N."/>
            <person name="Sheng W."/>
            <person name="Hou X."/>
            <person name="Wei L."/>
        </authorList>
    </citation>
    <scope>NUCLEOTIDE SEQUENCE</scope>
    <source>
        <strain evidence="1">KEN8</strain>
        <tissue evidence="1">Leaf</tissue>
    </source>
</reference>
<gene>
    <name evidence="1" type="ORF">Scaly_1889800</name>
</gene>
<sequence length="77" mass="8912">MYVYAEEEEDRDFDLANSEPDAPLPLTVTSRVLYMLGDITAGPAYRFAQWLELVRKRSSKYRPRASLIDLTTLRECP</sequence>
<comment type="caution">
    <text evidence="1">The sequence shown here is derived from an EMBL/GenBank/DDBJ whole genome shotgun (WGS) entry which is preliminary data.</text>
</comment>
<evidence type="ECO:0000313" key="1">
    <source>
        <dbReference type="EMBL" id="KAL0342272.1"/>
    </source>
</evidence>
<proteinExistence type="predicted"/>
<dbReference type="EMBL" id="JACGWM010000011">
    <property type="protein sequence ID" value="KAL0342272.1"/>
    <property type="molecule type" value="Genomic_DNA"/>
</dbReference>
<protein>
    <submittedName>
        <fullName evidence="1">Dual specificity protein phosphatase PHS1</fullName>
    </submittedName>
</protein>